<keyword evidence="1" id="KW-0812">Transmembrane</keyword>
<feature type="transmembrane region" description="Helical" evidence="1">
    <location>
        <begin position="16"/>
        <end position="35"/>
    </location>
</feature>
<dbReference type="GO" id="GO:0015627">
    <property type="term" value="C:type II protein secretion system complex"/>
    <property type="evidence" value="ECO:0007669"/>
    <property type="project" value="TreeGrafter"/>
</dbReference>
<keyword evidence="1" id="KW-0472">Membrane</keyword>
<protein>
    <submittedName>
        <fullName evidence="2">Competence protein ComEA helix-hairpin-helix repeat region</fullName>
    </submittedName>
</protein>
<organism evidence="2 3">
    <name type="scientific">Maribacter stanieri</name>
    <dbReference type="NCBI Taxonomy" id="440514"/>
    <lineage>
        <taxon>Bacteria</taxon>
        <taxon>Pseudomonadati</taxon>
        <taxon>Bacteroidota</taxon>
        <taxon>Flavobacteriia</taxon>
        <taxon>Flavobacteriales</taxon>
        <taxon>Flavobacteriaceae</taxon>
        <taxon>Maribacter</taxon>
    </lineage>
</organism>
<dbReference type="PANTHER" id="PTHR21180:SF32">
    <property type="entry name" value="ENDONUCLEASE_EXONUCLEASE_PHOSPHATASE FAMILY DOMAIN-CONTAINING PROTEIN 1"/>
    <property type="match status" value="1"/>
</dbReference>
<dbReference type="EMBL" id="FOYX01000006">
    <property type="protein sequence ID" value="SFR93098.1"/>
    <property type="molecule type" value="Genomic_DNA"/>
</dbReference>
<keyword evidence="1" id="KW-1133">Transmembrane helix</keyword>
<keyword evidence="3" id="KW-1185">Reference proteome</keyword>
<dbReference type="AlphaFoldDB" id="A0A1I6KQ42"/>
<dbReference type="Proteomes" id="UP000199462">
    <property type="component" value="Unassembled WGS sequence"/>
</dbReference>
<dbReference type="InterPro" id="IPR051675">
    <property type="entry name" value="Endo/Exo/Phosphatase_dom_1"/>
</dbReference>
<dbReference type="STRING" id="440514.SAMN04488010_3885"/>
<dbReference type="InterPro" id="IPR010994">
    <property type="entry name" value="RuvA_2-like"/>
</dbReference>
<reference evidence="3" key="1">
    <citation type="submission" date="2016-10" db="EMBL/GenBank/DDBJ databases">
        <authorList>
            <person name="Varghese N."/>
            <person name="Submissions S."/>
        </authorList>
    </citation>
    <scope>NUCLEOTIDE SEQUENCE [LARGE SCALE GENOMIC DNA]</scope>
    <source>
        <strain evidence="3">DSM 19891</strain>
    </source>
</reference>
<name>A0A1I6KQ42_9FLAO</name>
<sequence length="292" mass="33695">MINFKSHFKFNKQERSGIFFLLFFIIIIQLGYYLYESNVVSQPYPLVVDSDEQIKIDSLKNIAATKDTVAFYPFNPNFITDYKGYTLGMSVDEIDRLHSFRDENKYVNSAKEFQNVTNVSDSLLNAISPNFKFPAWTQNKEKNSSKKTNTYVVKPEYSKIVYKDLNTTTAEELQEINGIGEKLSARIIKFRDRLGGFVIDDQLFDVYGLEKEVVNKTLRKFKVISKPEIIKINVNTATAAELSKLIYLQKHVAESIVNYRNLNGSINSLNELLKVEDFPAERINRITLYLSL</sequence>
<dbReference type="RefSeq" id="WP_091905774.1">
    <property type="nucleotide sequence ID" value="NZ_FOYX01000006.1"/>
</dbReference>
<dbReference type="GO" id="GO:0015628">
    <property type="term" value="P:protein secretion by the type II secretion system"/>
    <property type="evidence" value="ECO:0007669"/>
    <property type="project" value="TreeGrafter"/>
</dbReference>
<dbReference type="Gene3D" id="1.10.150.280">
    <property type="entry name" value="AF1531-like domain"/>
    <property type="match status" value="2"/>
</dbReference>
<dbReference type="PANTHER" id="PTHR21180">
    <property type="entry name" value="ENDONUCLEASE/EXONUCLEASE/PHOSPHATASE FAMILY DOMAIN-CONTAINING PROTEIN 1"/>
    <property type="match status" value="1"/>
</dbReference>
<gene>
    <name evidence="2" type="ORF">SAMN04488010_3885</name>
</gene>
<evidence type="ECO:0000313" key="3">
    <source>
        <dbReference type="Proteomes" id="UP000199462"/>
    </source>
</evidence>
<evidence type="ECO:0000313" key="2">
    <source>
        <dbReference type="EMBL" id="SFR93098.1"/>
    </source>
</evidence>
<proteinExistence type="predicted"/>
<dbReference type="SUPFAM" id="SSF47781">
    <property type="entry name" value="RuvA domain 2-like"/>
    <property type="match status" value="2"/>
</dbReference>
<accession>A0A1I6KQ42</accession>
<dbReference type="Pfam" id="PF12836">
    <property type="entry name" value="HHH_3"/>
    <property type="match status" value="2"/>
</dbReference>
<evidence type="ECO:0000256" key="1">
    <source>
        <dbReference type="SAM" id="Phobius"/>
    </source>
</evidence>